<reference evidence="2 3" key="1">
    <citation type="submission" date="2017-12" db="EMBL/GenBank/DDBJ databases">
        <title>The genome sequence of Caulobacter sp. 410.</title>
        <authorList>
            <person name="Gao J."/>
            <person name="Mao X."/>
            <person name="Sun J."/>
        </authorList>
    </citation>
    <scope>NUCLEOTIDE SEQUENCE [LARGE SCALE GENOMIC DNA]</scope>
    <source>
        <strain evidence="2 3">410</strain>
    </source>
</reference>
<proteinExistence type="predicted"/>
<keyword evidence="3" id="KW-1185">Reference proteome</keyword>
<protein>
    <submittedName>
        <fullName evidence="2">Uncharacterized protein</fullName>
    </submittedName>
</protein>
<dbReference type="Proteomes" id="UP000234479">
    <property type="component" value="Unassembled WGS sequence"/>
</dbReference>
<dbReference type="AlphaFoldDB" id="A0A2N5D8D1"/>
<evidence type="ECO:0000256" key="1">
    <source>
        <dbReference type="SAM" id="Phobius"/>
    </source>
</evidence>
<keyword evidence="1" id="KW-0472">Membrane</keyword>
<dbReference type="RefSeq" id="WP_101719419.1">
    <property type="nucleotide sequence ID" value="NZ_PJRS01000039.1"/>
</dbReference>
<keyword evidence="1" id="KW-0812">Transmembrane</keyword>
<keyword evidence="1" id="KW-1133">Transmembrane helix</keyword>
<name>A0A2N5D8D1_9CAUL</name>
<sequence>MSNAHSAPESSRKRRLALASLGAVAAIGLFAAREAFAPVCYWAGRLTMSLTSGGGHQLTPAAWLPENAPSWGAIGVAIGWLGLWAMTAFLVRRDARPWALTAPLILFLTVAWFTSRMVYACNIM</sequence>
<comment type="caution">
    <text evidence="2">The sequence shown here is derived from an EMBL/GenBank/DDBJ whole genome shotgun (WGS) entry which is preliminary data.</text>
</comment>
<organism evidence="2 3">
    <name type="scientific">Caulobacter zeae</name>
    <dbReference type="NCBI Taxonomy" id="2055137"/>
    <lineage>
        <taxon>Bacteria</taxon>
        <taxon>Pseudomonadati</taxon>
        <taxon>Pseudomonadota</taxon>
        <taxon>Alphaproteobacteria</taxon>
        <taxon>Caulobacterales</taxon>
        <taxon>Caulobacteraceae</taxon>
        <taxon>Caulobacter</taxon>
    </lineage>
</organism>
<feature type="transmembrane region" description="Helical" evidence="1">
    <location>
        <begin position="98"/>
        <end position="119"/>
    </location>
</feature>
<dbReference type="EMBL" id="PJRS01000039">
    <property type="protein sequence ID" value="PLR22327.1"/>
    <property type="molecule type" value="Genomic_DNA"/>
</dbReference>
<feature type="transmembrane region" description="Helical" evidence="1">
    <location>
        <begin position="71"/>
        <end position="91"/>
    </location>
</feature>
<evidence type="ECO:0000313" key="3">
    <source>
        <dbReference type="Proteomes" id="UP000234479"/>
    </source>
</evidence>
<accession>A0A2N5D8D1</accession>
<gene>
    <name evidence="2" type="ORF">SGCZBJ_18460</name>
</gene>
<evidence type="ECO:0000313" key="2">
    <source>
        <dbReference type="EMBL" id="PLR22327.1"/>
    </source>
</evidence>